<reference evidence="1" key="1">
    <citation type="submission" date="2007-07" db="EMBL/GenBank/DDBJ databases">
        <title>PCAP assembly of the Caenorhabditis remanei genome.</title>
        <authorList>
            <consortium name="The Caenorhabditis remanei Sequencing Consortium"/>
            <person name="Wilson R.K."/>
        </authorList>
    </citation>
    <scope>NUCLEOTIDE SEQUENCE [LARGE SCALE GENOMIC DNA]</scope>
    <source>
        <strain evidence="1">PB4641</strain>
    </source>
</reference>
<evidence type="ECO:0000313" key="2">
    <source>
        <dbReference type="Proteomes" id="UP000008281"/>
    </source>
</evidence>
<accession>E3N6I1</accession>
<keyword evidence="2" id="KW-1185">Reference proteome</keyword>
<sequence>MDPPDFSEVRGKAIVESLAITFGLNLPSSVTLNDVEKRWRDRIALMIRCAETGNISIFALLIAKIRILVLGELASEMEETIQSQQQKNHRIH</sequence>
<dbReference type="EMBL" id="DS268540">
    <property type="protein sequence ID" value="EFO88119.1"/>
    <property type="molecule type" value="Genomic_DNA"/>
</dbReference>
<name>E3N6I1_CAERE</name>
<gene>
    <name evidence="1" type="ORF">CRE_06040</name>
</gene>
<organism evidence="2">
    <name type="scientific">Caenorhabditis remanei</name>
    <name type="common">Caenorhabditis vulgaris</name>
    <dbReference type="NCBI Taxonomy" id="31234"/>
    <lineage>
        <taxon>Eukaryota</taxon>
        <taxon>Metazoa</taxon>
        <taxon>Ecdysozoa</taxon>
        <taxon>Nematoda</taxon>
        <taxon>Chromadorea</taxon>
        <taxon>Rhabditida</taxon>
        <taxon>Rhabditina</taxon>
        <taxon>Rhabditomorpha</taxon>
        <taxon>Rhabditoidea</taxon>
        <taxon>Rhabditidae</taxon>
        <taxon>Peloderinae</taxon>
        <taxon>Caenorhabditis</taxon>
    </lineage>
</organism>
<dbReference type="AlphaFoldDB" id="E3N6I1"/>
<dbReference type="Proteomes" id="UP000008281">
    <property type="component" value="Unassembled WGS sequence"/>
</dbReference>
<proteinExistence type="predicted"/>
<dbReference type="HOGENOM" id="CLU_2415378_0_0_1"/>
<evidence type="ECO:0000313" key="1">
    <source>
        <dbReference type="EMBL" id="EFO88119.1"/>
    </source>
</evidence>
<protein>
    <submittedName>
        <fullName evidence="1">Uncharacterized protein</fullName>
    </submittedName>
</protein>
<dbReference type="InParanoid" id="E3N6I1"/>